<evidence type="ECO:0000259" key="7">
    <source>
        <dbReference type="Pfam" id="PF02687"/>
    </source>
</evidence>
<feature type="transmembrane region" description="Helical" evidence="6">
    <location>
        <begin position="286"/>
        <end position="311"/>
    </location>
</feature>
<feature type="transmembrane region" description="Helical" evidence="6">
    <location>
        <begin position="599"/>
        <end position="623"/>
    </location>
</feature>
<comment type="subcellular location">
    <subcellularLocation>
        <location evidence="1 6">Cell membrane</location>
        <topology evidence="1 6">Multi-pass membrane protein</topology>
    </subcellularLocation>
</comment>
<feature type="domain" description="ABC3 transporter permease C-terminal" evidence="7">
    <location>
        <begin position="66"/>
        <end position="177"/>
    </location>
</feature>
<protein>
    <submittedName>
        <fullName evidence="8">FtsX-like permease family protein</fullName>
    </submittedName>
</protein>
<keyword evidence="2 6" id="KW-1003">Cell membrane</keyword>
<dbReference type="Pfam" id="PF02687">
    <property type="entry name" value="FtsX"/>
    <property type="match status" value="1"/>
</dbReference>
<evidence type="ECO:0000256" key="4">
    <source>
        <dbReference type="ARBA" id="ARBA00022989"/>
    </source>
</evidence>
<comment type="similarity">
    <text evidence="6">Belongs to the ABC-4 integral membrane protein family.</text>
</comment>
<name>A0ABV1H1J9_9FIRM</name>
<keyword evidence="6" id="KW-0813">Transport</keyword>
<feature type="transmembrane region" description="Helical" evidence="6">
    <location>
        <begin position="103"/>
        <end position="136"/>
    </location>
</feature>
<evidence type="ECO:0000313" key="8">
    <source>
        <dbReference type="EMBL" id="MEQ2553524.1"/>
    </source>
</evidence>
<feature type="transmembrane region" description="Helical" evidence="6">
    <location>
        <begin position="58"/>
        <end position="82"/>
    </location>
</feature>
<gene>
    <name evidence="8" type="ORF">WMO37_00635</name>
</gene>
<keyword evidence="5 6" id="KW-0472">Membrane</keyword>
<feature type="transmembrane region" description="Helical" evidence="6">
    <location>
        <begin position="201"/>
        <end position="219"/>
    </location>
</feature>
<organism evidence="8 9">
    <name type="scientific">Lachnospira intestinalis</name>
    <dbReference type="NCBI Taxonomy" id="3133158"/>
    <lineage>
        <taxon>Bacteria</taxon>
        <taxon>Bacillati</taxon>
        <taxon>Bacillota</taxon>
        <taxon>Clostridia</taxon>
        <taxon>Lachnospirales</taxon>
        <taxon>Lachnospiraceae</taxon>
        <taxon>Lachnospira</taxon>
    </lineage>
</organism>
<dbReference type="EMBL" id="JBBMFS010000001">
    <property type="protein sequence ID" value="MEQ2553524.1"/>
    <property type="molecule type" value="Genomic_DNA"/>
</dbReference>
<reference evidence="8" key="1">
    <citation type="submission" date="2024-03" db="EMBL/GenBank/DDBJ databases">
        <title>Human intestinal bacterial collection.</title>
        <authorList>
            <person name="Pauvert C."/>
            <person name="Hitch T.C.A."/>
            <person name="Clavel T."/>
        </authorList>
    </citation>
    <scope>NUCLEOTIDE SEQUENCE [LARGE SCALE GENOMIC DNA]</scope>
    <source>
        <strain evidence="8">CLA-AA-H89B</strain>
    </source>
</reference>
<dbReference type="PANTHER" id="PTHR46795">
    <property type="entry name" value="ABC TRANSPORTER PERMEASE-RELATED-RELATED"/>
    <property type="match status" value="1"/>
</dbReference>
<evidence type="ECO:0000256" key="5">
    <source>
        <dbReference type="ARBA" id="ARBA00023136"/>
    </source>
</evidence>
<evidence type="ECO:0000313" key="9">
    <source>
        <dbReference type="Proteomes" id="UP001546774"/>
    </source>
</evidence>
<feature type="transmembrane region" description="Helical" evidence="6">
    <location>
        <begin position="231"/>
        <end position="254"/>
    </location>
</feature>
<evidence type="ECO:0000256" key="6">
    <source>
        <dbReference type="PIRNR" id="PIRNR018968"/>
    </source>
</evidence>
<feature type="transmembrane region" description="Helical" evidence="6">
    <location>
        <begin position="540"/>
        <end position="565"/>
    </location>
</feature>
<comment type="caution">
    <text evidence="8">The sequence shown here is derived from an EMBL/GenBank/DDBJ whole genome shotgun (WGS) entry which is preliminary data.</text>
</comment>
<keyword evidence="4 6" id="KW-1133">Transmembrane helix</keyword>
<evidence type="ECO:0000256" key="2">
    <source>
        <dbReference type="ARBA" id="ARBA00022475"/>
    </source>
</evidence>
<dbReference type="PANTHER" id="PTHR46795:SF3">
    <property type="entry name" value="ABC TRANSPORTER PERMEASE"/>
    <property type="match status" value="1"/>
</dbReference>
<sequence length="670" mass="75687">MNSLFYAKMAVSNIRKNKKIFFPYIIMGIFSVMMYYMMVSLMNNDGIRKMPYSDNILALLPIGLWVARIFIVVFLFYINSFLMKQRLKEIGLYNILGMEKRHIAVMMFFENVFVFITVFVSGMILGMVFSKLMFLILMKMIAVSSVPKFQMEMTSVFMTGGYFLAIYFVTFLYNLCKIHLSNPVELLHGTEAGEKEPKTKILMTLIGLCCIGFGYYFALTTKSPMAAMNTFFIAVILVVIGTYALFTAGSIALLKLMRKNKHFYYRTGHFFSISGMIYRMKQNAAGLANICILSTMVLISISTTVSLYAGIQTTIAARSPKEIDVTANLSDYEDTAAVDEEIAKINEAHQVTVKDYTAVHSMGMITAYGGDGKYTLADGKGLVIADEKQGVYMEVISLDEYNTVCHTGETLKDGEVLLYTQNKELKGQTSMQMQIGTAVNDYQIASYLPEPEQDFGLQAYSGAVKCLLVVVPGKEDVQKWRQQALEAGNMQNLQYCVQYNTNLSKQESQKLTEDLYRIDIESAYVEAENSYEMAEQLYQIYGGLLFVGLFIGILFLMATALIIYYKQISEGYQDKKRFEIMQNVGMSLTEVKKTIRSQVLMVFFLPLVAAGIHIAVSFRIIQMMVRMLAMGETKLFGMCTLITLGIFCVIYGLVYAFTAKSYYNIVRVKA</sequence>
<keyword evidence="9" id="KW-1185">Reference proteome</keyword>
<dbReference type="InterPro" id="IPR003838">
    <property type="entry name" value="ABC3_permease_C"/>
</dbReference>
<dbReference type="InterPro" id="IPR027022">
    <property type="entry name" value="ABC_permease_BceB-typ"/>
</dbReference>
<feature type="transmembrane region" description="Helical" evidence="6">
    <location>
        <begin position="635"/>
        <end position="657"/>
    </location>
</feature>
<feature type="transmembrane region" description="Helical" evidence="6">
    <location>
        <begin position="156"/>
        <end position="176"/>
    </location>
</feature>
<evidence type="ECO:0000256" key="3">
    <source>
        <dbReference type="ARBA" id="ARBA00022692"/>
    </source>
</evidence>
<dbReference type="Proteomes" id="UP001546774">
    <property type="component" value="Unassembled WGS sequence"/>
</dbReference>
<accession>A0ABV1H1J9</accession>
<dbReference type="InterPro" id="IPR052536">
    <property type="entry name" value="ABC-4_Integral_Memb_Prot"/>
</dbReference>
<proteinExistence type="inferred from homology"/>
<feature type="transmembrane region" description="Helical" evidence="6">
    <location>
        <begin position="21"/>
        <end position="38"/>
    </location>
</feature>
<dbReference type="PIRSF" id="PIRSF018968">
    <property type="entry name" value="ABC_permease_BceB"/>
    <property type="match status" value="1"/>
</dbReference>
<keyword evidence="3 6" id="KW-0812">Transmembrane</keyword>
<evidence type="ECO:0000256" key="1">
    <source>
        <dbReference type="ARBA" id="ARBA00004651"/>
    </source>
</evidence>